<evidence type="ECO:0000256" key="5">
    <source>
        <dbReference type="ARBA" id="ARBA00022840"/>
    </source>
</evidence>
<comment type="caution">
    <text evidence="10">The sequence shown here is derived from an EMBL/GenBank/DDBJ whole genome shotgun (WGS) entry which is preliminary data.</text>
</comment>
<dbReference type="InterPro" id="IPR049730">
    <property type="entry name" value="SNF2/RAD54-like_C"/>
</dbReference>
<dbReference type="PROSITE" id="PS51192">
    <property type="entry name" value="HELICASE_ATP_BIND_1"/>
    <property type="match status" value="1"/>
</dbReference>
<dbReference type="OrthoDB" id="448448at2759"/>
<reference evidence="10 11" key="1">
    <citation type="journal article" date="2020" name="Nat. Food">
        <title>A phased Vanilla planifolia genome enables genetic improvement of flavour and production.</title>
        <authorList>
            <person name="Hasing T."/>
            <person name="Tang H."/>
            <person name="Brym M."/>
            <person name="Khazi F."/>
            <person name="Huang T."/>
            <person name="Chambers A.H."/>
        </authorList>
    </citation>
    <scope>NUCLEOTIDE SEQUENCE [LARGE SCALE GENOMIC DNA]</scope>
    <source>
        <tissue evidence="10">Leaf</tissue>
    </source>
</reference>
<dbReference type="InterPro" id="IPR001650">
    <property type="entry name" value="Helicase_C-like"/>
</dbReference>
<keyword evidence="6" id="KW-0539">Nucleus</keyword>
<dbReference type="PANTHER" id="PTHR45821:SF2">
    <property type="entry name" value="SNF2 DOMAIN-CONTAINING PROTEIN CLASSY 2"/>
    <property type="match status" value="1"/>
</dbReference>
<dbReference type="Pfam" id="PF00271">
    <property type="entry name" value="Helicase_C"/>
    <property type="match status" value="1"/>
</dbReference>
<evidence type="ECO:0000256" key="7">
    <source>
        <dbReference type="SAM" id="MobiDB-lite"/>
    </source>
</evidence>
<dbReference type="GO" id="GO:0005524">
    <property type="term" value="F:ATP binding"/>
    <property type="evidence" value="ECO:0007669"/>
    <property type="project" value="UniProtKB-KW"/>
</dbReference>
<dbReference type="Gene3D" id="3.40.50.10810">
    <property type="entry name" value="Tandem AAA-ATPase domain"/>
    <property type="match status" value="1"/>
</dbReference>
<evidence type="ECO:0000259" key="8">
    <source>
        <dbReference type="PROSITE" id="PS51192"/>
    </source>
</evidence>
<name>A0A835SBK2_VANPL</name>
<protein>
    <submittedName>
        <fullName evidence="10">Uncharacterized protein</fullName>
    </submittedName>
</protein>
<keyword evidence="4" id="KW-0347">Helicase</keyword>
<keyword evidence="2" id="KW-0547">Nucleotide-binding</keyword>
<evidence type="ECO:0000256" key="1">
    <source>
        <dbReference type="ARBA" id="ARBA00004123"/>
    </source>
</evidence>
<dbReference type="GO" id="GO:0004386">
    <property type="term" value="F:helicase activity"/>
    <property type="evidence" value="ECO:0007669"/>
    <property type="project" value="UniProtKB-KW"/>
</dbReference>
<dbReference type="SMART" id="SM00487">
    <property type="entry name" value="DEXDc"/>
    <property type="match status" value="1"/>
</dbReference>
<dbReference type="InterPro" id="IPR044567">
    <property type="entry name" value="CLSY/DRD1"/>
</dbReference>
<keyword evidence="5" id="KW-0067">ATP-binding</keyword>
<evidence type="ECO:0000256" key="3">
    <source>
        <dbReference type="ARBA" id="ARBA00022801"/>
    </source>
</evidence>
<feature type="domain" description="Helicase ATP-binding" evidence="8">
    <location>
        <begin position="670"/>
        <end position="871"/>
    </location>
</feature>
<evidence type="ECO:0000259" key="9">
    <source>
        <dbReference type="PROSITE" id="PS51194"/>
    </source>
</evidence>
<dbReference type="InterPro" id="IPR014001">
    <property type="entry name" value="Helicase_ATP-bd"/>
</dbReference>
<evidence type="ECO:0000256" key="2">
    <source>
        <dbReference type="ARBA" id="ARBA00022741"/>
    </source>
</evidence>
<keyword evidence="3" id="KW-0378">Hydrolase</keyword>
<accession>A0A835SBK2</accession>
<dbReference type="AlphaFoldDB" id="A0A835SBK2"/>
<dbReference type="InterPro" id="IPR038718">
    <property type="entry name" value="SNF2-like_sf"/>
</dbReference>
<dbReference type="PROSITE" id="PS51194">
    <property type="entry name" value="HELICASE_CTER"/>
    <property type="match status" value="1"/>
</dbReference>
<dbReference type="Pfam" id="PF00176">
    <property type="entry name" value="SNF2-rel_dom"/>
    <property type="match status" value="1"/>
</dbReference>
<dbReference type="SMART" id="SM00490">
    <property type="entry name" value="HELICc"/>
    <property type="match status" value="1"/>
</dbReference>
<dbReference type="GO" id="GO:0016787">
    <property type="term" value="F:hydrolase activity"/>
    <property type="evidence" value="ECO:0007669"/>
    <property type="project" value="UniProtKB-KW"/>
</dbReference>
<feature type="compositionally biased region" description="Polar residues" evidence="7">
    <location>
        <begin position="404"/>
        <end position="419"/>
    </location>
</feature>
<proteinExistence type="predicted"/>
<dbReference type="EMBL" id="JADCNM010000001">
    <property type="protein sequence ID" value="KAG0503236.1"/>
    <property type="molecule type" value="Genomic_DNA"/>
</dbReference>
<dbReference type="SUPFAM" id="SSF52540">
    <property type="entry name" value="P-loop containing nucleoside triphosphate hydrolases"/>
    <property type="match status" value="2"/>
</dbReference>
<dbReference type="GO" id="GO:0005634">
    <property type="term" value="C:nucleus"/>
    <property type="evidence" value="ECO:0007669"/>
    <property type="project" value="UniProtKB-SubCell"/>
</dbReference>
<dbReference type="Proteomes" id="UP000639772">
    <property type="component" value="Chromosome 1"/>
</dbReference>
<dbReference type="InterPro" id="IPR027417">
    <property type="entry name" value="P-loop_NTPase"/>
</dbReference>
<feature type="domain" description="Helicase C-terminal" evidence="9">
    <location>
        <begin position="1029"/>
        <end position="1204"/>
    </location>
</feature>
<dbReference type="CDD" id="cd18793">
    <property type="entry name" value="SF2_C_SNF"/>
    <property type="match status" value="1"/>
</dbReference>
<organism evidence="10 11">
    <name type="scientific">Vanilla planifolia</name>
    <name type="common">Vanilla</name>
    <dbReference type="NCBI Taxonomy" id="51239"/>
    <lineage>
        <taxon>Eukaryota</taxon>
        <taxon>Viridiplantae</taxon>
        <taxon>Streptophyta</taxon>
        <taxon>Embryophyta</taxon>
        <taxon>Tracheophyta</taxon>
        <taxon>Spermatophyta</taxon>
        <taxon>Magnoliopsida</taxon>
        <taxon>Liliopsida</taxon>
        <taxon>Asparagales</taxon>
        <taxon>Orchidaceae</taxon>
        <taxon>Vanilloideae</taxon>
        <taxon>Vanilleae</taxon>
        <taxon>Vanilla</taxon>
    </lineage>
</organism>
<gene>
    <name evidence="10" type="ORF">HPP92_003308</name>
</gene>
<evidence type="ECO:0000313" key="10">
    <source>
        <dbReference type="EMBL" id="KAG0503236.1"/>
    </source>
</evidence>
<evidence type="ECO:0000256" key="4">
    <source>
        <dbReference type="ARBA" id="ARBA00022806"/>
    </source>
</evidence>
<evidence type="ECO:0000313" key="11">
    <source>
        <dbReference type="Proteomes" id="UP000639772"/>
    </source>
</evidence>
<dbReference type="Gene3D" id="3.40.50.300">
    <property type="entry name" value="P-loop containing nucleotide triphosphate hydrolases"/>
    <property type="match status" value="1"/>
</dbReference>
<evidence type="ECO:0000256" key="6">
    <source>
        <dbReference type="ARBA" id="ARBA00023242"/>
    </source>
</evidence>
<dbReference type="InterPro" id="IPR000330">
    <property type="entry name" value="SNF2_N"/>
</dbReference>
<feature type="region of interest" description="Disordered" evidence="7">
    <location>
        <begin position="476"/>
        <end position="504"/>
    </location>
</feature>
<comment type="subcellular location">
    <subcellularLocation>
        <location evidence="1">Nucleus</location>
    </subcellularLocation>
</comment>
<dbReference type="PANTHER" id="PTHR45821">
    <property type="entry name" value="SNF2 DOMAIN-CONTAINING PROTEIN CLASSY 2-RELATED"/>
    <property type="match status" value="1"/>
</dbReference>
<feature type="region of interest" description="Disordered" evidence="7">
    <location>
        <begin position="399"/>
        <end position="446"/>
    </location>
</feature>
<sequence length="1231" mass="142639">MHELSSKHPISSTPFEGFYNGSWHGVNFISIINGRTFIPFGSQGSVAKNEISADYIRLRSRKANVYDCSHLLRVGVDVCVLSTRRISESSDEQPPNLPLLYDAKIISKKTNPHDGRCSCLFSVILYKERAVNGTGKNMLFERAEMVKVGKISILQKLSDEPRKDGVNQWSSAEDCISFSRSRLLGGIISSEISWLVVLSILKNIIFHIKLFQRSIVYQILDRKKELVPDNDFSSIKNVKDITLLRFYRLNEMVKPVFKTLKPLVDVEEELLEVDEQSHKNEPIHVDSETDVEVLYDCMSLRRSKRQKIQPDRFTSYSEPSFNRTTRNEEQIANGLENDGHLSGFVEDEHLLDDFDLCLVQRSSDDEYELPQVSGRKEMFEWAPKPARPQLVLTMGQEGTCKVRPSNSPDRQNQDSSGTMANRGRGRPRTRDRRIPSSHNSKPFYKKRPSYRKKLHLSAAECEQIIQQCMGKMKKEMEAEADATAPSADTFPDETEDFKWSPSPEAQYDNIEHEDLWKEMEHTLDKLAFLENQELEFETYGGSVLNSNEDGDQECNHDFKLDEQIGIICQLCNFVQTDIRDVMPQFVTSDRWNTSKEHWGREGVHMTWPYNLDSFSFDVSFSNLDMRLLEGDGNVWTLIPELKLKLYAHQKKAFEFIWRNIAGSLKPKDVEINSRNTGGCVISHSPGSGKTLLLISFIVSYLRLFPRSRPLILAPKIAIYVWRKEFEKWGFQFPLHVIHPIQSFRKEILDFKIKIASRNHRGPNRKMRHLVDCMSKLQQWHKESSVLLMSYTSFFLMQKESKDEHKKFIAKILQKSPGLLVLDEGHNPRSTISKLRKLLMEVQTKSRILLSGTLFQNNFEEYFNTLCLARPSFVDDVLREVDQDTFTAYTKSKKRSKRKERVARKLFVQRIGEKIESCMEDERKQGFDVLNKITNGFLDTYEDDYSDKLPGLHIYTLVLVPTEIQQEVLLRLHSCLKLTRRYPIELELLITVGSIHPWLIKTMAHAEDYFNDSELEKIEKYKDSFKSGSKVKFVFDIVQKSIVNGEKVLIFAHNIPPISLLVRYFEKFLGWQKGQEVLVLQGDQEMSLRAKTMDRFNGDVENICKVLIASTSACAEGISLTAASRVVLLDSEWNHSKTRQAIARAFRPGQEREVYVYKLLASGTWEEDKYQSNEWKAWLSKMVSMGEYFENNTCRKVDVVDDDDMLRELWEEDQGRMFQMIMEQNRLPKICR</sequence>
<dbReference type="GO" id="GO:0080188">
    <property type="term" value="P:gene silencing by siRNA-directed DNA methylation"/>
    <property type="evidence" value="ECO:0007669"/>
    <property type="project" value="InterPro"/>
</dbReference>